<feature type="transmembrane region" description="Helical" evidence="1">
    <location>
        <begin position="35"/>
        <end position="57"/>
    </location>
</feature>
<keyword evidence="2" id="KW-0496">Mitochondrion</keyword>
<accession>A0A1Q2X9M0</accession>
<evidence type="ECO:0000313" key="2">
    <source>
        <dbReference type="EMBL" id="CRX66577.1"/>
    </source>
</evidence>
<keyword evidence="1" id="KW-0472">Membrane</keyword>
<evidence type="ECO:0000256" key="1">
    <source>
        <dbReference type="SAM" id="Phobius"/>
    </source>
</evidence>
<reference evidence="3" key="1">
    <citation type="journal article" date="2017" name="Mol. Biol. Evol.">
        <title>The Multipartite Mitochondrial Genome of Enteromyxum leei (Myxozoa): Eight Fast-Evolving Megacircles.</title>
        <authorList>
            <person name="Yahalomi D."/>
            <person name="Haddas-Sasson M."/>
            <person name="Rubinstein N.D."/>
            <person name="Feldstein T."/>
            <person name="Diamant A."/>
            <person name="Huchon D."/>
        </authorList>
    </citation>
    <scope>NUCLEOTIDE SEQUENCE [LARGE SCALE GENOMIC DNA]</scope>
</reference>
<organism evidence="2 3">
    <name type="scientific">Enteromyxum leei</name>
    <name type="common">Intestinal myxosporean parasite</name>
    <dbReference type="NCBI Taxonomy" id="188704"/>
    <lineage>
        <taxon>Eukaryota</taxon>
        <taxon>Metazoa</taxon>
        <taxon>Cnidaria</taxon>
        <taxon>Myxozoa</taxon>
        <taxon>Myxosporea</taxon>
        <taxon>Bivalvulida</taxon>
        <taxon>Variisporina</taxon>
        <taxon>Enteromyxidae</taxon>
        <taxon>Enteromyxum</taxon>
    </lineage>
</organism>
<keyword evidence="1" id="KW-1133">Transmembrane helix</keyword>
<dbReference type="Proteomes" id="UP000270981">
    <property type="component" value="Mitochondrion 4"/>
</dbReference>
<feature type="transmembrane region" description="Helical" evidence="1">
    <location>
        <begin position="208"/>
        <end position="228"/>
    </location>
</feature>
<dbReference type="AlphaFoldDB" id="A0A1Q2X9M0"/>
<feature type="transmembrane region" description="Helical" evidence="1">
    <location>
        <begin position="235"/>
        <end position="255"/>
    </location>
</feature>
<proteinExistence type="predicted"/>
<dbReference type="EMBL" id="LN868204">
    <property type="protein sequence ID" value="CRX66577.1"/>
    <property type="molecule type" value="Genomic_DNA"/>
</dbReference>
<sequence length="263" mass="29811">MLVVYSYVLVSVFDLVFDGCIDTSLYVLCLDALGWYWLLVVRFVCNATTPVYVSYMLCKDLVSASVYLDNGFSSLDLFMILSLSSGVPLVSLWFDVSCCGDALVRCSLIYWVLFKVSLLWVPNCMFLCSSPLGCCLKLVMFSLSFLCFDYVCYSLMCSPWYLIGRIVMLYTCSDYWVLSSCVLEGCLLISVFCYSSCSLLSWSDTDSLYWIYSGASYVSWFSKVICIVGVLLSSVLFSVALLLSLLVLWFLLWYLDLGWRVVL</sequence>
<name>A0A1Q2X9M0_ENTLE</name>
<evidence type="ECO:0000313" key="3">
    <source>
        <dbReference type="Proteomes" id="UP000270981"/>
    </source>
</evidence>
<feature type="transmembrane region" description="Helical" evidence="1">
    <location>
        <begin position="108"/>
        <end position="132"/>
    </location>
</feature>
<geneLocation type="mitochondrion" evidence="2"/>
<feature type="transmembrane region" description="Helical" evidence="1">
    <location>
        <begin position="6"/>
        <end position="28"/>
    </location>
</feature>
<feature type="transmembrane region" description="Helical" evidence="1">
    <location>
        <begin position="77"/>
        <end position="96"/>
    </location>
</feature>
<keyword evidence="1" id="KW-0812">Transmembrane</keyword>
<feature type="transmembrane region" description="Helical" evidence="1">
    <location>
        <begin position="175"/>
        <end position="202"/>
    </location>
</feature>
<feature type="transmembrane region" description="Helical" evidence="1">
    <location>
        <begin position="138"/>
        <end position="163"/>
    </location>
</feature>
<protein>
    <submittedName>
        <fullName evidence="2">Uncharacterized protein</fullName>
    </submittedName>
</protein>